<organism evidence="1 2">
    <name type="scientific">Photorhabdus laumondii subsp. laumondii</name>
    <name type="common">Photorhabdus luminescens subsp. laumondii</name>
    <dbReference type="NCBI Taxonomy" id="141679"/>
    <lineage>
        <taxon>Bacteria</taxon>
        <taxon>Pseudomonadati</taxon>
        <taxon>Pseudomonadota</taxon>
        <taxon>Gammaproteobacteria</taxon>
        <taxon>Enterobacterales</taxon>
        <taxon>Morganellaceae</taxon>
        <taxon>Photorhabdus</taxon>
    </lineage>
</organism>
<evidence type="ECO:0000313" key="1">
    <source>
        <dbReference type="EMBL" id="NDL38370.1"/>
    </source>
</evidence>
<proteinExistence type="predicted"/>
<protein>
    <submittedName>
        <fullName evidence="1">Uncharacterized protein</fullName>
    </submittedName>
</protein>
<gene>
    <name evidence="1" type="ORF">GPY51_06140</name>
</gene>
<accession>A0A6L9JL49</accession>
<comment type="caution">
    <text evidence="1">The sequence shown here is derived from an EMBL/GenBank/DDBJ whole genome shotgun (WGS) entry which is preliminary data.</text>
</comment>
<dbReference type="Proteomes" id="UP000479300">
    <property type="component" value="Unassembled WGS sequence"/>
</dbReference>
<dbReference type="RefSeq" id="WP_158537599.1">
    <property type="nucleotide sequence ID" value="NZ_CAWPHK010000007.1"/>
</dbReference>
<dbReference type="EMBL" id="WSFA01000010">
    <property type="protein sequence ID" value="NDL38370.1"/>
    <property type="molecule type" value="Genomic_DNA"/>
</dbReference>
<dbReference type="AlphaFoldDB" id="A0A6L9JL49"/>
<evidence type="ECO:0000313" key="2">
    <source>
        <dbReference type="Proteomes" id="UP000479300"/>
    </source>
</evidence>
<reference evidence="1 2" key="1">
    <citation type="submission" date="2019-12" db="EMBL/GenBank/DDBJ databases">
        <title>Engineering Photorhabdus to improve their lethality against agricultural pests.</title>
        <authorList>
            <person name="Machado R.A.R."/>
        </authorList>
    </citation>
    <scope>NUCLEOTIDE SEQUENCE [LARGE SCALE GENOMIC DNA]</scope>
    <source>
        <strain evidence="1 2">EN01</strain>
    </source>
</reference>
<sequence length="168" mass="18932">MFNEKFDRQLQRDILSVAASCYPNSTGNILYYPPSLADIPNDKLVANIVYLNEHGLIEGGYEHVMSGIIPMLGTIRATRNGVDFMLNDGGLSAILNVVTIKVHDETIQQIVKFIEQSDQSPEDKKKYLDQLKQLPYETTKHIVLELVKKGLAHVPDAVRWLETMIHLG</sequence>
<name>A0A6L9JL49_PHOLM</name>